<protein>
    <submittedName>
        <fullName evidence="2">Uncharacterized protein</fullName>
    </submittedName>
</protein>
<feature type="region of interest" description="Disordered" evidence="1">
    <location>
        <begin position="114"/>
        <end position="142"/>
    </location>
</feature>
<dbReference type="PANTHER" id="PTHR37028:SF4">
    <property type="entry name" value="ALMS MOTIF DOMAIN-CONTAINING PROTEIN"/>
    <property type="match status" value="1"/>
</dbReference>
<accession>A0AAU9J9D7</accession>
<reference evidence="2" key="1">
    <citation type="submission" date="2021-09" db="EMBL/GenBank/DDBJ databases">
        <authorList>
            <consortium name="AG Swart"/>
            <person name="Singh M."/>
            <person name="Singh A."/>
            <person name="Seah K."/>
            <person name="Emmerich C."/>
        </authorList>
    </citation>
    <scope>NUCLEOTIDE SEQUENCE</scope>
    <source>
        <strain evidence="2">ATCC30299</strain>
    </source>
</reference>
<sequence length="397" mass="46298">MKRHKLAINLNKNKFSCKLKKRIIKIMSVNNRASSSEPFLDIDKNYESIKTESPSPEKQNYGNHKNYLNKIKMRLDNFRNDAGTAETNEKKFNINSNTLNFMEKLQKNLINSQNLKSASEKSENLTLNTEEEQRSMTKRSHNSSFISDIPEISFCHSRYRSRSLCSINEFSFQPKISAKSSKLAKNQGKVIDRLLKPSKDIDHKFETYSYRPKLNKVSEKLAKSRSKSNGQDIWESLYHSCKEVPIINENDESAEIEKECTFRPKIDNPATNVKAEDTIKRLVQWGKNVKSMKKEKSIIKLHQELKECSFTPSISEMRYSPDRKWKEKKDVKDHLHRQNMARKIKQEQSELETSFTKNYDSPVQTQAAKTYKDLSNQAYKEALKKLHADLHSFSLKL</sequence>
<gene>
    <name evidence="2" type="ORF">BSTOLATCC_MIC31520</name>
</gene>
<dbReference type="PANTHER" id="PTHR37028">
    <property type="entry name" value="UNNAMED PRODUCT-RELATED"/>
    <property type="match status" value="1"/>
</dbReference>
<dbReference type="Proteomes" id="UP001162131">
    <property type="component" value="Unassembled WGS sequence"/>
</dbReference>
<dbReference type="AlphaFoldDB" id="A0AAU9J9D7"/>
<keyword evidence="3" id="KW-1185">Reference proteome</keyword>
<evidence type="ECO:0000256" key="1">
    <source>
        <dbReference type="SAM" id="MobiDB-lite"/>
    </source>
</evidence>
<organism evidence="2 3">
    <name type="scientific">Blepharisma stoltei</name>
    <dbReference type="NCBI Taxonomy" id="1481888"/>
    <lineage>
        <taxon>Eukaryota</taxon>
        <taxon>Sar</taxon>
        <taxon>Alveolata</taxon>
        <taxon>Ciliophora</taxon>
        <taxon>Postciliodesmatophora</taxon>
        <taxon>Heterotrichea</taxon>
        <taxon>Heterotrichida</taxon>
        <taxon>Blepharismidae</taxon>
        <taxon>Blepharisma</taxon>
    </lineage>
</organism>
<evidence type="ECO:0000313" key="2">
    <source>
        <dbReference type="EMBL" id="CAG9322385.1"/>
    </source>
</evidence>
<comment type="caution">
    <text evidence="2">The sequence shown here is derived from an EMBL/GenBank/DDBJ whole genome shotgun (WGS) entry which is preliminary data.</text>
</comment>
<dbReference type="EMBL" id="CAJZBQ010000032">
    <property type="protein sequence ID" value="CAG9322385.1"/>
    <property type="molecule type" value="Genomic_DNA"/>
</dbReference>
<proteinExistence type="predicted"/>
<evidence type="ECO:0000313" key="3">
    <source>
        <dbReference type="Proteomes" id="UP001162131"/>
    </source>
</evidence>
<name>A0AAU9J9D7_9CILI</name>